<accession>A0A0F9SIE3</accession>
<name>A0A0F9SIE3_9ZZZZ</name>
<gene>
    <name evidence="1" type="ORF">LCGC14_0770990</name>
</gene>
<dbReference type="EMBL" id="LAZR01001948">
    <property type="protein sequence ID" value="KKN36711.1"/>
    <property type="molecule type" value="Genomic_DNA"/>
</dbReference>
<evidence type="ECO:0000313" key="1">
    <source>
        <dbReference type="EMBL" id="KKN36711.1"/>
    </source>
</evidence>
<sequence length="339" mass="39231">MKILISEITIGNFRFDYVTNFSIESSWDTFTDTASIVIPNKFRKDNKTIVVGGDNTFQRRDPVKIKIGYFPNLQTKFKGFLANIRPESPLVFECEDTMWLLKQENLVSKLFTRAKISDVIEYATASLPDLTIEYDNPDTEIGDFQVDNKGFVNAVTVFEVLKKQFGYFIYFENEILQVRRMRSVLALDNPIHKMSFQNNVIQDNLVYQRDDDVNLVIKVESIDLDTNTRIIRYGFKVKGETVVSVVQRTGQTTKSLNVLNLNAAQIEEFIKDNIDKYIYEGYIGDFTTFLEPSVEHSDRIEFTDLKHREREGRYLIKKVTTGFGINGGRQTIELQNRVL</sequence>
<reference evidence="1" key="1">
    <citation type="journal article" date="2015" name="Nature">
        <title>Complex archaea that bridge the gap between prokaryotes and eukaryotes.</title>
        <authorList>
            <person name="Spang A."/>
            <person name="Saw J.H."/>
            <person name="Jorgensen S.L."/>
            <person name="Zaremba-Niedzwiedzka K."/>
            <person name="Martijn J."/>
            <person name="Lind A.E."/>
            <person name="van Eijk R."/>
            <person name="Schleper C."/>
            <person name="Guy L."/>
            <person name="Ettema T.J."/>
        </authorList>
    </citation>
    <scope>NUCLEOTIDE SEQUENCE</scope>
</reference>
<dbReference type="AlphaFoldDB" id="A0A0F9SIE3"/>
<proteinExistence type="predicted"/>
<organism evidence="1">
    <name type="scientific">marine sediment metagenome</name>
    <dbReference type="NCBI Taxonomy" id="412755"/>
    <lineage>
        <taxon>unclassified sequences</taxon>
        <taxon>metagenomes</taxon>
        <taxon>ecological metagenomes</taxon>
    </lineage>
</organism>
<protein>
    <submittedName>
        <fullName evidence="1">Uncharacterized protein</fullName>
    </submittedName>
</protein>
<comment type="caution">
    <text evidence="1">The sequence shown here is derived from an EMBL/GenBank/DDBJ whole genome shotgun (WGS) entry which is preliminary data.</text>
</comment>